<dbReference type="Proteomes" id="UP000799753">
    <property type="component" value="Unassembled WGS sequence"/>
</dbReference>
<evidence type="ECO:0000313" key="1">
    <source>
        <dbReference type="EMBL" id="KAF2635729.1"/>
    </source>
</evidence>
<gene>
    <name evidence="1" type="ORF">P280DRAFT_553584</name>
</gene>
<dbReference type="EMBL" id="MU006804">
    <property type="protein sequence ID" value="KAF2635729.1"/>
    <property type="molecule type" value="Genomic_DNA"/>
</dbReference>
<keyword evidence="2" id="KW-1185">Reference proteome</keyword>
<accession>A0A6A6RJM0</accession>
<name>A0A6A6RJM0_9PLEO</name>
<sequence length="225" mass="25050">MENTVTHPQQDSPETNASTFPLLSLATLRSLNTDQRCALTSGPNIQLLLREDEICEICAKLFISTSRFANEHFRQFPTPPNRILALPVTLDSEAVRWVMTYLSCARFPIDFTVHPPPTAKLAGAAIQVVDVLGLALGTKWLVKRIEDSFAAMTRIDVGPFNEMLDVVKSGGRLFKVLAVVFADMLKDDKDQGQKHSLGAWIMQRLDFGLAVVNADALRRIIREDD</sequence>
<evidence type="ECO:0000313" key="2">
    <source>
        <dbReference type="Proteomes" id="UP000799753"/>
    </source>
</evidence>
<reference evidence="1" key="1">
    <citation type="journal article" date="2020" name="Stud. Mycol.">
        <title>101 Dothideomycetes genomes: a test case for predicting lifestyles and emergence of pathogens.</title>
        <authorList>
            <person name="Haridas S."/>
            <person name="Albert R."/>
            <person name="Binder M."/>
            <person name="Bloem J."/>
            <person name="Labutti K."/>
            <person name="Salamov A."/>
            <person name="Andreopoulos B."/>
            <person name="Baker S."/>
            <person name="Barry K."/>
            <person name="Bills G."/>
            <person name="Bluhm B."/>
            <person name="Cannon C."/>
            <person name="Castanera R."/>
            <person name="Culley D."/>
            <person name="Daum C."/>
            <person name="Ezra D."/>
            <person name="Gonzalez J."/>
            <person name="Henrissat B."/>
            <person name="Kuo A."/>
            <person name="Liang C."/>
            <person name="Lipzen A."/>
            <person name="Lutzoni F."/>
            <person name="Magnuson J."/>
            <person name="Mondo S."/>
            <person name="Nolan M."/>
            <person name="Ohm R."/>
            <person name="Pangilinan J."/>
            <person name="Park H.-J."/>
            <person name="Ramirez L."/>
            <person name="Alfaro M."/>
            <person name="Sun H."/>
            <person name="Tritt A."/>
            <person name="Yoshinaga Y."/>
            <person name="Zwiers L.-H."/>
            <person name="Turgeon B."/>
            <person name="Goodwin S."/>
            <person name="Spatafora J."/>
            <person name="Crous P."/>
            <person name="Grigoriev I."/>
        </authorList>
    </citation>
    <scope>NUCLEOTIDE SEQUENCE</scope>
    <source>
        <strain evidence="1">CBS 473.64</strain>
    </source>
</reference>
<proteinExistence type="predicted"/>
<organism evidence="1 2">
    <name type="scientific">Massarina eburnea CBS 473.64</name>
    <dbReference type="NCBI Taxonomy" id="1395130"/>
    <lineage>
        <taxon>Eukaryota</taxon>
        <taxon>Fungi</taxon>
        <taxon>Dikarya</taxon>
        <taxon>Ascomycota</taxon>
        <taxon>Pezizomycotina</taxon>
        <taxon>Dothideomycetes</taxon>
        <taxon>Pleosporomycetidae</taxon>
        <taxon>Pleosporales</taxon>
        <taxon>Massarineae</taxon>
        <taxon>Massarinaceae</taxon>
        <taxon>Massarina</taxon>
    </lineage>
</organism>
<protein>
    <submittedName>
        <fullName evidence="1">Uncharacterized protein</fullName>
    </submittedName>
</protein>
<dbReference type="AlphaFoldDB" id="A0A6A6RJM0"/>